<sequence length="134" mass="15141">MLKDGIEQSAFAATICAQSFLRKEIKKFNQSVWASELAALNTDDSSLWKTAKRYKCKRSRIPALTTPAVTAFTNSQKAEMLADSYREQFSENNLSDLETEMMVFNTPSPISSTLLGLLFSVLLTLRILYLILKY</sequence>
<keyword evidence="1" id="KW-0472">Membrane</keyword>
<protein>
    <submittedName>
        <fullName evidence="2">Uncharacterized protein</fullName>
    </submittedName>
</protein>
<feature type="transmembrane region" description="Helical" evidence="1">
    <location>
        <begin position="110"/>
        <end position="132"/>
    </location>
</feature>
<evidence type="ECO:0000313" key="3">
    <source>
        <dbReference type="Proteomes" id="UP001054945"/>
    </source>
</evidence>
<organism evidence="2 3">
    <name type="scientific">Caerostris extrusa</name>
    <name type="common">Bark spider</name>
    <name type="synonym">Caerostris bankana</name>
    <dbReference type="NCBI Taxonomy" id="172846"/>
    <lineage>
        <taxon>Eukaryota</taxon>
        <taxon>Metazoa</taxon>
        <taxon>Ecdysozoa</taxon>
        <taxon>Arthropoda</taxon>
        <taxon>Chelicerata</taxon>
        <taxon>Arachnida</taxon>
        <taxon>Araneae</taxon>
        <taxon>Araneomorphae</taxon>
        <taxon>Entelegynae</taxon>
        <taxon>Araneoidea</taxon>
        <taxon>Araneidae</taxon>
        <taxon>Caerostris</taxon>
    </lineage>
</organism>
<dbReference type="Proteomes" id="UP001054945">
    <property type="component" value="Unassembled WGS sequence"/>
</dbReference>
<keyword evidence="3" id="KW-1185">Reference proteome</keyword>
<proteinExistence type="predicted"/>
<reference evidence="2 3" key="1">
    <citation type="submission" date="2021-06" db="EMBL/GenBank/DDBJ databases">
        <title>Caerostris extrusa draft genome.</title>
        <authorList>
            <person name="Kono N."/>
            <person name="Arakawa K."/>
        </authorList>
    </citation>
    <scope>NUCLEOTIDE SEQUENCE [LARGE SCALE GENOMIC DNA]</scope>
</reference>
<dbReference type="EMBL" id="BPLR01007802">
    <property type="protein sequence ID" value="GIY19886.1"/>
    <property type="molecule type" value="Genomic_DNA"/>
</dbReference>
<keyword evidence="1" id="KW-1133">Transmembrane helix</keyword>
<dbReference type="AlphaFoldDB" id="A0AAV4RHR9"/>
<evidence type="ECO:0000256" key="1">
    <source>
        <dbReference type="SAM" id="Phobius"/>
    </source>
</evidence>
<evidence type="ECO:0000313" key="2">
    <source>
        <dbReference type="EMBL" id="GIY19886.1"/>
    </source>
</evidence>
<accession>A0AAV4RHR9</accession>
<keyword evidence="1" id="KW-0812">Transmembrane</keyword>
<comment type="caution">
    <text evidence="2">The sequence shown here is derived from an EMBL/GenBank/DDBJ whole genome shotgun (WGS) entry which is preliminary data.</text>
</comment>
<name>A0AAV4RHR9_CAEEX</name>
<gene>
    <name evidence="2" type="ORF">CEXT_604501</name>
</gene>